<evidence type="ECO:0000256" key="3">
    <source>
        <dbReference type="ARBA" id="ARBA00022801"/>
    </source>
</evidence>
<dbReference type="InterPro" id="IPR038765">
    <property type="entry name" value="Papain-like_cys_pep_sf"/>
</dbReference>
<feature type="non-terminal residue" evidence="6">
    <location>
        <position position="295"/>
    </location>
</feature>
<proteinExistence type="inferred from homology"/>
<keyword evidence="2 6" id="KW-0645">Protease</keyword>
<feature type="domain" description="Ubiquitin-like protease family profile" evidence="5">
    <location>
        <begin position="8"/>
        <end position="164"/>
    </location>
</feature>
<comment type="similarity">
    <text evidence="1">Belongs to the peptidase C48 family.</text>
</comment>
<dbReference type="Gene3D" id="3.40.395.10">
    <property type="entry name" value="Adenoviral Proteinase, Chain A"/>
    <property type="match status" value="1"/>
</dbReference>
<dbReference type="PROSITE" id="PS50600">
    <property type="entry name" value="ULP_PROTEASE"/>
    <property type="match status" value="1"/>
</dbReference>
<feature type="compositionally biased region" description="Polar residues" evidence="4">
    <location>
        <begin position="275"/>
        <end position="295"/>
    </location>
</feature>
<dbReference type="GO" id="GO:0006508">
    <property type="term" value="P:proteolysis"/>
    <property type="evidence" value="ECO:0007669"/>
    <property type="project" value="UniProtKB-KW"/>
</dbReference>
<dbReference type="GO" id="GO:0008234">
    <property type="term" value="F:cysteine-type peptidase activity"/>
    <property type="evidence" value="ECO:0007669"/>
    <property type="project" value="InterPro"/>
</dbReference>
<evidence type="ECO:0000259" key="5">
    <source>
        <dbReference type="PROSITE" id="PS50600"/>
    </source>
</evidence>
<evidence type="ECO:0000313" key="6">
    <source>
        <dbReference type="EMBL" id="KRY98789.1"/>
    </source>
</evidence>
<dbReference type="Pfam" id="PF02902">
    <property type="entry name" value="Peptidase_C48"/>
    <property type="match status" value="1"/>
</dbReference>
<dbReference type="AlphaFoldDB" id="A0A0V1GKJ0"/>
<organism evidence="6 7">
    <name type="scientific">Trichinella pseudospiralis</name>
    <name type="common">Parasitic roundworm</name>
    <dbReference type="NCBI Taxonomy" id="6337"/>
    <lineage>
        <taxon>Eukaryota</taxon>
        <taxon>Metazoa</taxon>
        <taxon>Ecdysozoa</taxon>
        <taxon>Nematoda</taxon>
        <taxon>Enoplea</taxon>
        <taxon>Dorylaimia</taxon>
        <taxon>Trichinellida</taxon>
        <taxon>Trichinellidae</taxon>
        <taxon>Trichinella</taxon>
    </lineage>
</organism>
<keyword evidence="7" id="KW-1185">Reference proteome</keyword>
<sequence length="295" mass="32863">MICRIGQWCVWPQDYHSIPAPQCWTDTLMDLMIEQIVLQQYPEHGAVGVMSCAAVSAALHHEITAEFATQIMSPHDASMFFVIPVNLRNHWQMIVLNVTEHIVHYYCSLHQHDFVVLSSLLSLVELSGKHIGCTSWRVETHDGAPMQTNAFDCGPFACLFLKHLLHAIDMNFSDRESAALRTDLKFMIDAVAYPVVPATANPKTFKPDGSTTQLTQFQQKFLDVSATWQSTDVDLQAVYDEMVESIVSGHNEPSSPKASRLQRKSPGKGGKGQVRQRSAATQNPAWLNSASAVQK</sequence>
<evidence type="ECO:0000313" key="7">
    <source>
        <dbReference type="Proteomes" id="UP000054805"/>
    </source>
</evidence>
<feature type="region of interest" description="Disordered" evidence="4">
    <location>
        <begin position="248"/>
        <end position="295"/>
    </location>
</feature>
<protein>
    <submittedName>
        <fullName evidence="6">Ubiquitin-like-specific protease ESD4</fullName>
    </submittedName>
</protein>
<evidence type="ECO:0000256" key="4">
    <source>
        <dbReference type="SAM" id="MobiDB-lite"/>
    </source>
</evidence>
<keyword evidence="3" id="KW-0378">Hydrolase</keyword>
<accession>A0A0V1GKJ0</accession>
<dbReference type="SUPFAM" id="SSF54001">
    <property type="entry name" value="Cysteine proteinases"/>
    <property type="match status" value="1"/>
</dbReference>
<dbReference type="Proteomes" id="UP000054805">
    <property type="component" value="Unassembled WGS sequence"/>
</dbReference>
<name>A0A0V1GKJ0_TRIPS</name>
<evidence type="ECO:0000256" key="1">
    <source>
        <dbReference type="ARBA" id="ARBA00005234"/>
    </source>
</evidence>
<reference evidence="6 7" key="1">
    <citation type="submission" date="2015-01" db="EMBL/GenBank/DDBJ databases">
        <title>Evolution of Trichinella species and genotypes.</title>
        <authorList>
            <person name="Korhonen P.K."/>
            <person name="Edoardo P."/>
            <person name="Giuseppe L.R."/>
            <person name="Gasser R.B."/>
        </authorList>
    </citation>
    <scope>NUCLEOTIDE SEQUENCE [LARGE SCALE GENOMIC DNA]</scope>
    <source>
        <strain evidence="6">ISS588</strain>
    </source>
</reference>
<dbReference type="InterPro" id="IPR003653">
    <property type="entry name" value="Peptidase_C48_C"/>
</dbReference>
<comment type="caution">
    <text evidence="6">The sequence shown here is derived from an EMBL/GenBank/DDBJ whole genome shotgun (WGS) entry which is preliminary data.</text>
</comment>
<gene>
    <name evidence="6" type="primary">ESD4</name>
    <name evidence="6" type="ORF">T4B_5102</name>
</gene>
<evidence type="ECO:0000256" key="2">
    <source>
        <dbReference type="ARBA" id="ARBA00022670"/>
    </source>
</evidence>
<dbReference type="EMBL" id="JYDS01001530">
    <property type="protein sequence ID" value="KRY98789.1"/>
    <property type="molecule type" value="Genomic_DNA"/>
</dbReference>